<dbReference type="PROSITE" id="PS00409">
    <property type="entry name" value="PROKAR_NTER_METHYL"/>
    <property type="match status" value="1"/>
</dbReference>
<dbReference type="Gene3D" id="2.60.40.10">
    <property type="entry name" value="Immunoglobulins"/>
    <property type="match status" value="4"/>
</dbReference>
<dbReference type="InterPro" id="IPR012902">
    <property type="entry name" value="N_methyl_site"/>
</dbReference>
<name>A0A919JMN9_9ACTN</name>
<dbReference type="SUPFAM" id="SSF54523">
    <property type="entry name" value="Pili subunits"/>
    <property type="match status" value="1"/>
</dbReference>
<dbReference type="InterPro" id="IPR013783">
    <property type="entry name" value="Ig-like_fold"/>
</dbReference>
<dbReference type="Pfam" id="PF05345">
    <property type="entry name" value="He_PIG"/>
    <property type="match status" value="4"/>
</dbReference>
<dbReference type="NCBIfam" id="TIGR02532">
    <property type="entry name" value="IV_pilin_GFxxxE"/>
    <property type="match status" value="1"/>
</dbReference>
<dbReference type="GO" id="GO:0016020">
    <property type="term" value="C:membrane"/>
    <property type="evidence" value="ECO:0007669"/>
    <property type="project" value="InterPro"/>
</dbReference>
<evidence type="ECO:0000313" key="3">
    <source>
        <dbReference type="Proteomes" id="UP000647172"/>
    </source>
</evidence>
<proteinExistence type="predicted"/>
<dbReference type="GO" id="GO:0005509">
    <property type="term" value="F:calcium ion binding"/>
    <property type="evidence" value="ECO:0007669"/>
    <property type="project" value="InterPro"/>
</dbReference>
<dbReference type="AlphaFoldDB" id="A0A919JMN9"/>
<keyword evidence="1" id="KW-1133">Transmembrane helix</keyword>
<organism evidence="2 3">
    <name type="scientific">Actinoplanes nipponensis</name>
    <dbReference type="NCBI Taxonomy" id="135950"/>
    <lineage>
        <taxon>Bacteria</taxon>
        <taxon>Bacillati</taxon>
        <taxon>Actinomycetota</taxon>
        <taxon>Actinomycetes</taxon>
        <taxon>Micromonosporales</taxon>
        <taxon>Micromonosporaceae</taxon>
        <taxon>Actinoplanes</taxon>
    </lineage>
</organism>
<keyword evidence="1" id="KW-0472">Membrane</keyword>
<keyword evidence="1" id="KW-0812">Transmembrane</keyword>
<keyword evidence="3" id="KW-1185">Reference proteome</keyword>
<dbReference type="Proteomes" id="UP000647172">
    <property type="component" value="Unassembled WGS sequence"/>
</dbReference>
<protein>
    <recommendedName>
        <fullName evidence="4">Prepilin-type N-terminal cleavage/methylation domain-containing protein</fullName>
    </recommendedName>
</protein>
<feature type="transmembrane region" description="Helical" evidence="1">
    <location>
        <begin position="25"/>
        <end position="49"/>
    </location>
</feature>
<dbReference type="SUPFAM" id="SSF49313">
    <property type="entry name" value="Cadherin-like"/>
    <property type="match status" value="2"/>
</dbReference>
<dbReference type="InterPro" id="IPR015919">
    <property type="entry name" value="Cadherin-like_sf"/>
</dbReference>
<evidence type="ECO:0008006" key="4">
    <source>
        <dbReference type="Google" id="ProtNLM"/>
    </source>
</evidence>
<dbReference type="GO" id="GO:0005975">
    <property type="term" value="P:carbohydrate metabolic process"/>
    <property type="evidence" value="ECO:0007669"/>
    <property type="project" value="UniProtKB-ARBA"/>
</dbReference>
<sequence>MPTDRATVALSRGPRRARRDDDAGFTLIEMVVALAVIGTVMTAMAPFLAQSMIVVREQRIEQAAVEVTNDALERARALKPSSLLVGRGANAAQAQWAAAPAPVKTYLALMKLDSNAADPDAGATAALPTTPRTVTVGAQKYTQQWYVGRCWQPKVDPTLTTATIATCGATETTGYVPFFRVVVAVSWSVPSSINRGPCVQGACVYVATTLVSTGTDLVFDTKRPAPTATPPGNQLAYLGLSTSLQLAATGGWLPRTWTATGLPPGLTLTASTGAIAGTPTTAGSYPVTILVTDRDNKTDDATFTWAVAALPALTSAGDQTSRVGTAVSLPVAVTGGHQPMSWVATGLPAGLTVNATTGVITGTPTTEAKTMKPVTVTVTDAGTKTASVTFNWRVLTPVSVVNPGTQTFSSGSSSANFSVPVSGGLPPYTWQATDLPDGLTMSTSGVVSGTAVNPTRYVVTAVATDSAGGTGTIVVVCNVTPRTAELTVTSPLADRSSPVNVALTSFSAAAAGGAASRTWTGTNLPPGITISAAGLISGKPTAKGSSVVRLTVKDATGKLAHSMFVWTVT</sequence>
<dbReference type="EMBL" id="BOMQ01000065">
    <property type="protein sequence ID" value="GIE52157.1"/>
    <property type="molecule type" value="Genomic_DNA"/>
</dbReference>
<dbReference type="RefSeq" id="WP_203773356.1">
    <property type="nucleotide sequence ID" value="NZ_BAAAYJ010000093.1"/>
</dbReference>
<comment type="caution">
    <text evidence="2">The sequence shown here is derived from an EMBL/GenBank/DDBJ whole genome shotgun (WGS) entry which is preliminary data.</text>
</comment>
<evidence type="ECO:0000313" key="2">
    <source>
        <dbReference type="EMBL" id="GIE52157.1"/>
    </source>
</evidence>
<dbReference type="InterPro" id="IPR045584">
    <property type="entry name" value="Pilin-like"/>
</dbReference>
<dbReference type="Pfam" id="PF07963">
    <property type="entry name" value="N_methyl"/>
    <property type="match status" value="1"/>
</dbReference>
<accession>A0A919JMN9</accession>
<reference evidence="2" key="1">
    <citation type="submission" date="2021-01" db="EMBL/GenBank/DDBJ databases">
        <title>Whole genome shotgun sequence of Actinoplanes nipponensis NBRC 14063.</title>
        <authorList>
            <person name="Komaki H."/>
            <person name="Tamura T."/>
        </authorList>
    </citation>
    <scope>NUCLEOTIDE SEQUENCE</scope>
    <source>
        <strain evidence="2">NBRC 14063</strain>
    </source>
</reference>
<gene>
    <name evidence="2" type="ORF">Ani05nite_56910</name>
</gene>
<evidence type="ECO:0000256" key="1">
    <source>
        <dbReference type="SAM" id="Phobius"/>
    </source>
</evidence>